<evidence type="ECO:0000256" key="3">
    <source>
        <dbReference type="ARBA" id="ARBA00022801"/>
    </source>
</evidence>
<evidence type="ECO:0000256" key="7">
    <source>
        <dbReference type="ARBA" id="ARBA00034617"/>
    </source>
</evidence>
<dbReference type="EC" id="5.6.2.4" evidence="8"/>
<dbReference type="PANTHER" id="PTHR11070:SF63">
    <property type="entry name" value="DNA HELICASE IV"/>
    <property type="match status" value="1"/>
</dbReference>
<reference evidence="12" key="1">
    <citation type="submission" date="2021-12" db="EMBL/GenBank/DDBJ databases">
        <title>Enterovibrio ZSDZ35 sp. nov. and Enterovibrio ZSDZ42 sp. nov., isolated from coastal seawater in Qingdao.</title>
        <authorList>
            <person name="Zhang P."/>
        </authorList>
    </citation>
    <scope>NUCLEOTIDE SEQUENCE</scope>
    <source>
        <strain evidence="12">ZSDZ42</strain>
    </source>
</reference>
<dbReference type="InterPro" id="IPR000212">
    <property type="entry name" value="DNA_helicase_UvrD/REP"/>
</dbReference>
<keyword evidence="5 10" id="KW-0067">ATP-binding</keyword>
<dbReference type="GO" id="GO:0003678">
    <property type="term" value="F:DNA helicase activity"/>
    <property type="evidence" value="ECO:0007669"/>
    <property type="project" value="UniProtKB-EC"/>
</dbReference>
<keyword evidence="13" id="KW-1185">Reference proteome</keyword>
<dbReference type="Pfam" id="PF12462">
    <property type="entry name" value="Helicase_IV_N"/>
    <property type="match status" value="1"/>
</dbReference>
<dbReference type="CDD" id="cd17932">
    <property type="entry name" value="DEXQc_UvrD"/>
    <property type="match status" value="1"/>
</dbReference>
<dbReference type="Proteomes" id="UP001149400">
    <property type="component" value="Unassembled WGS sequence"/>
</dbReference>
<sequence>MKLSASKLAQWCVQGDHYSIALCDNHLIFESKQLTETVPFAIWDGQCRLSRGLLWGKVTFIVSPSDQPARSISVYGLPWQDLTAFVSRITDAYQLWLGKQQNRFMLVEHELIALRDEIGAHKGYLRDADLRQWMNKANKQIEELGVHPQVAALANPELYQSLFVWLQNGSAMRDARNVRWKKNELTRWSQWFDGIESSPLNLSQRQAVLMDDNHNLLLAGAGSGKTSVLMARTQYLVASEQATADRIVMLAFGKKASEEMSQRLNAAGLKDVHVATFHSFATRVIKEITGSAPVLSPLATDEEAKLTWMTLWLAENLSQPAVEKRWLKHLTQWQISGLSSERALAEQAHEPRLHKWLWRQVDLLIQQDKSQSAFRGLVKGDARAESEFAMVWPLMRSYQQHLSQANEHDFNSLIKTATKLLSKKSSTFAAQYDHIMVDEYQDISPSRMAMLEALCGGKRERSPSLFAVGDDWQAIYRFAGSDVSLTTDFLTRFSAGVIGYLDVTYRFHSQIGAVANPFIQVNPKQITKPLNSQKEQKKKGVHLLASESIEETLAKLANTVGDRDVSLMMIGRQHSCKPADLSSWQARWPAINMTFVTAHASKGLEADFTFILDMNEGVFPANSHNEGLEFALLSVDGEMVHAEERRLFYVALTRAKQECWIFCQPEKASEFVKELWQGDYPVTVKLPKKALHSSL</sequence>
<feature type="binding site" evidence="10">
    <location>
        <begin position="219"/>
        <end position="226"/>
    </location>
    <ligand>
        <name>ATP</name>
        <dbReference type="ChEBI" id="CHEBI:30616"/>
    </ligand>
</feature>
<evidence type="ECO:0000256" key="1">
    <source>
        <dbReference type="ARBA" id="ARBA00009922"/>
    </source>
</evidence>
<keyword evidence="6" id="KW-0413">Isomerase</keyword>
<dbReference type="InterPro" id="IPR027417">
    <property type="entry name" value="P-loop_NTPase"/>
</dbReference>
<dbReference type="CDD" id="cd18807">
    <property type="entry name" value="SF1_C_UvrD"/>
    <property type="match status" value="1"/>
</dbReference>
<evidence type="ECO:0000313" key="12">
    <source>
        <dbReference type="EMBL" id="MDD1794623.1"/>
    </source>
</evidence>
<dbReference type="InterPro" id="IPR014016">
    <property type="entry name" value="UvrD-like_ATP-bd"/>
</dbReference>
<dbReference type="InterPro" id="IPR022161">
    <property type="entry name" value="Helicase_IV_N"/>
</dbReference>
<dbReference type="Pfam" id="PF13361">
    <property type="entry name" value="UvrD_C"/>
    <property type="match status" value="1"/>
</dbReference>
<dbReference type="PROSITE" id="PS51198">
    <property type="entry name" value="UVRD_HELICASE_ATP_BIND"/>
    <property type="match status" value="1"/>
</dbReference>
<evidence type="ECO:0000256" key="10">
    <source>
        <dbReference type="PROSITE-ProRule" id="PRU00560"/>
    </source>
</evidence>
<gene>
    <name evidence="12" type="primary">helD</name>
    <name evidence="12" type="ORF">LRP50_15930</name>
</gene>
<name>A0ABT5R2X2_9GAMM</name>
<evidence type="ECO:0000256" key="2">
    <source>
        <dbReference type="ARBA" id="ARBA00022741"/>
    </source>
</evidence>
<evidence type="ECO:0000256" key="8">
    <source>
        <dbReference type="ARBA" id="ARBA00034808"/>
    </source>
</evidence>
<dbReference type="Gene3D" id="3.40.50.300">
    <property type="entry name" value="P-loop containing nucleotide triphosphate hydrolases"/>
    <property type="match status" value="2"/>
</dbReference>
<protein>
    <recommendedName>
        <fullName evidence="8">DNA 3'-5' helicase</fullName>
        <ecNumber evidence="8">5.6.2.4</ecNumber>
    </recommendedName>
</protein>
<dbReference type="EMBL" id="JAJUBC010000018">
    <property type="protein sequence ID" value="MDD1794623.1"/>
    <property type="molecule type" value="Genomic_DNA"/>
</dbReference>
<keyword evidence="4 10" id="KW-0347">Helicase</keyword>
<dbReference type="Gene3D" id="1.10.10.160">
    <property type="match status" value="1"/>
</dbReference>
<keyword evidence="2 10" id="KW-0547">Nucleotide-binding</keyword>
<comment type="catalytic activity">
    <reaction evidence="7">
        <text>Couples ATP hydrolysis with the unwinding of duplex DNA by translocating in the 3'-5' direction.</text>
        <dbReference type="EC" id="5.6.2.4"/>
    </reaction>
</comment>
<comment type="caution">
    <text evidence="12">The sequence shown here is derived from an EMBL/GenBank/DDBJ whole genome shotgun (WGS) entry which is preliminary data.</text>
</comment>
<dbReference type="RefSeq" id="WP_274165444.1">
    <property type="nucleotide sequence ID" value="NZ_JAJUBC010000018.1"/>
</dbReference>
<evidence type="ECO:0000256" key="9">
    <source>
        <dbReference type="ARBA" id="ARBA00048988"/>
    </source>
</evidence>
<comment type="similarity">
    <text evidence="1">Belongs to the helicase family. UvrD subfamily.</text>
</comment>
<dbReference type="InterPro" id="IPR013986">
    <property type="entry name" value="DExx_box_DNA_helicase_dom_sf"/>
</dbReference>
<evidence type="ECO:0000256" key="4">
    <source>
        <dbReference type="ARBA" id="ARBA00022806"/>
    </source>
</evidence>
<keyword evidence="3 10" id="KW-0378">Hydrolase</keyword>
<feature type="domain" description="UvrD-like helicase ATP-binding" evidence="11">
    <location>
        <begin position="198"/>
        <end position="508"/>
    </location>
</feature>
<evidence type="ECO:0000313" key="13">
    <source>
        <dbReference type="Proteomes" id="UP001149400"/>
    </source>
</evidence>
<dbReference type="GO" id="GO:0016787">
    <property type="term" value="F:hydrolase activity"/>
    <property type="evidence" value="ECO:0007669"/>
    <property type="project" value="UniProtKB-KW"/>
</dbReference>
<accession>A0ABT5R2X2</accession>
<evidence type="ECO:0000259" key="11">
    <source>
        <dbReference type="PROSITE" id="PS51198"/>
    </source>
</evidence>
<dbReference type="PANTHER" id="PTHR11070">
    <property type="entry name" value="UVRD / RECB / PCRA DNA HELICASE FAMILY MEMBER"/>
    <property type="match status" value="1"/>
</dbReference>
<dbReference type="NCBIfam" id="NF008276">
    <property type="entry name" value="PRK11054.1"/>
    <property type="match status" value="1"/>
</dbReference>
<dbReference type="SUPFAM" id="SSF52540">
    <property type="entry name" value="P-loop containing nucleoside triphosphate hydrolases"/>
    <property type="match status" value="1"/>
</dbReference>
<evidence type="ECO:0000256" key="5">
    <source>
        <dbReference type="ARBA" id="ARBA00022840"/>
    </source>
</evidence>
<dbReference type="InterPro" id="IPR014017">
    <property type="entry name" value="DNA_helicase_UvrD-like_C"/>
</dbReference>
<dbReference type="Pfam" id="PF00580">
    <property type="entry name" value="UvrD-helicase"/>
    <property type="match status" value="1"/>
</dbReference>
<proteinExistence type="inferred from homology"/>
<evidence type="ECO:0000256" key="6">
    <source>
        <dbReference type="ARBA" id="ARBA00023235"/>
    </source>
</evidence>
<comment type="catalytic activity">
    <reaction evidence="9">
        <text>ATP + H2O = ADP + phosphate + H(+)</text>
        <dbReference type="Rhea" id="RHEA:13065"/>
        <dbReference type="ChEBI" id="CHEBI:15377"/>
        <dbReference type="ChEBI" id="CHEBI:15378"/>
        <dbReference type="ChEBI" id="CHEBI:30616"/>
        <dbReference type="ChEBI" id="CHEBI:43474"/>
        <dbReference type="ChEBI" id="CHEBI:456216"/>
        <dbReference type="EC" id="5.6.2.4"/>
    </reaction>
</comment>
<organism evidence="12 13">
    <name type="scientific">Enterovibrio gelatinilyticus</name>
    <dbReference type="NCBI Taxonomy" id="2899819"/>
    <lineage>
        <taxon>Bacteria</taxon>
        <taxon>Pseudomonadati</taxon>
        <taxon>Pseudomonadota</taxon>
        <taxon>Gammaproteobacteria</taxon>
        <taxon>Vibrionales</taxon>
        <taxon>Vibrionaceae</taxon>
        <taxon>Enterovibrio</taxon>
    </lineage>
</organism>